<sequence length="164" mass="18821">MANEDLTWLRRRIRLEYRALFSLKAGLTKVFRYQNRIAGAASKCRLRLLNNYPGPGRKSAVFIVRFFEVKSLMFSELTFKLVNTLLDRLQFLLDCQLLLLEINQRRLDPGQVSGEVTTCSGNIRNSLNEANRILKIIQSSHCDNSCWSVSTAQHSADKTNQKPE</sequence>
<evidence type="ECO:0000313" key="1">
    <source>
        <dbReference type="EMBL" id="SPJ33457.1"/>
    </source>
</evidence>
<proteinExistence type="predicted"/>
<protein>
    <submittedName>
        <fullName evidence="1">Uncharacterized protein</fullName>
    </submittedName>
</protein>
<organism evidence="1 2">
    <name type="scientific">Kushneria phyllosphaerae</name>
    <dbReference type="NCBI Taxonomy" id="2100822"/>
    <lineage>
        <taxon>Bacteria</taxon>
        <taxon>Pseudomonadati</taxon>
        <taxon>Pseudomonadota</taxon>
        <taxon>Gammaproteobacteria</taxon>
        <taxon>Oceanospirillales</taxon>
        <taxon>Halomonadaceae</taxon>
        <taxon>Kushneria</taxon>
    </lineage>
</organism>
<keyword evidence="2" id="KW-1185">Reference proteome</keyword>
<dbReference type="AlphaFoldDB" id="A0A2R8CKM8"/>
<name>A0A2R8CKM8_9GAMM</name>
<dbReference type="Proteomes" id="UP000244934">
    <property type="component" value="Unassembled WGS sequence"/>
</dbReference>
<gene>
    <name evidence="1" type="ORF">KSP9073_01466</name>
</gene>
<accession>A0A2R8CKM8</accession>
<evidence type="ECO:0000313" key="2">
    <source>
        <dbReference type="Proteomes" id="UP000244934"/>
    </source>
</evidence>
<dbReference type="EMBL" id="ONZI01000002">
    <property type="protein sequence ID" value="SPJ33457.1"/>
    <property type="molecule type" value="Genomic_DNA"/>
</dbReference>
<reference evidence="2" key="1">
    <citation type="submission" date="2018-03" db="EMBL/GenBank/DDBJ databases">
        <authorList>
            <person name="Navarro De La Torre S."/>
        </authorList>
    </citation>
    <scope>NUCLEOTIDE SEQUENCE [LARGE SCALE GENOMIC DNA]</scope>
    <source>
        <strain evidence="2">EAod3</strain>
    </source>
</reference>